<gene>
    <name evidence="4" type="ORF">GCM10011511_04360</name>
</gene>
<evidence type="ECO:0000313" key="4">
    <source>
        <dbReference type="EMBL" id="GGA84333.1"/>
    </source>
</evidence>
<proteinExistence type="predicted"/>
<dbReference type="Proteomes" id="UP000607559">
    <property type="component" value="Unassembled WGS sequence"/>
</dbReference>
<dbReference type="Pfam" id="PF12833">
    <property type="entry name" value="HTH_18"/>
    <property type="match status" value="1"/>
</dbReference>
<dbReference type="Pfam" id="PF01965">
    <property type="entry name" value="DJ-1_PfpI"/>
    <property type="match status" value="1"/>
</dbReference>
<dbReference type="InterPro" id="IPR018060">
    <property type="entry name" value="HTH_AraC"/>
</dbReference>
<dbReference type="RefSeq" id="WP_188928061.1">
    <property type="nucleotide sequence ID" value="NZ_BMJC01000001.1"/>
</dbReference>
<keyword evidence="1" id="KW-0805">Transcription regulation</keyword>
<dbReference type="PANTHER" id="PTHR43130">
    <property type="entry name" value="ARAC-FAMILY TRANSCRIPTIONAL REGULATOR"/>
    <property type="match status" value="1"/>
</dbReference>
<sequence length="325" mass="36896">MKHVSILVPEGECSLTTIEGTYQILTRVNDWLIEAGCDDLFVVQLVGLGREVQMKEGRFRVFPDVLIGEVSQTDLIIIPSVHGDKQKILSDNQPMLDWIVERHRQGAAVAALCIGAFLLAGTGLLNGRCCTTHWDFAHAFREMYPDVNLVEDKIITDENNIYTSGGAYSWLNLIVYLVEKYCGREIAVTCAKGFQVDYQRVSQSPFIIFTGQKNHEDAAVQAAQDFIEKNTHCKITVDELAEKLIVGRRNLERRFKKATGNTVMEYIQRVKMEAVKKSLETSRLGVNEVMDRVGYTDAKAFRTIFKKVTGLSPLQYRNRYNREYV</sequence>
<dbReference type="EMBL" id="BMJC01000001">
    <property type="protein sequence ID" value="GGA84333.1"/>
    <property type="molecule type" value="Genomic_DNA"/>
</dbReference>
<organism evidence="4 5">
    <name type="scientific">Puia dinghuensis</name>
    <dbReference type="NCBI Taxonomy" id="1792502"/>
    <lineage>
        <taxon>Bacteria</taxon>
        <taxon>Pseudomonadati</taxon>
        <taxon>Bacteroidota</taxon>
        <taxon>Chitinophagia</taxon>
        <taxon>Chitinophagales</taxon>
        <taxon>Chitinophagaceae</taxon>
        <taxon>Puia</taxon>
    </lineage>
</organism>
<dbReference type="InterPro" id="IPR002818">
    <property type="entry name" value="DJ-1/PfpI"/>
</dbReference>
<dbReference type="CDD" id="cd03138">
    <property type="entry name" value="GATase1_AraC_2"/>
    <property type="match status" value="1"/>
</dbReference>
<dbReference type="SUPFAM" id="SSF52317">
    <property type="entry name" value="Class I glutamine amidotransferase-like"/>
    <property type="match status" value="1"/>
</dbReference>
<comment type="caution">
    <text evidence="4">The sequence shown here is derived from an EMBL/GenBank/DDBJ whole genome shotgun (WGS) entry which is preliminary data.</text>
</comment>
<protein>
    <submittedName>
        <fullName evidence="4">AraC family transcriptional regulator</fullName>
    </submittedName>
</protein>
<accession>A0A8J2U7V5</accession>
<dbReference type="PANTHER" id="PTHR43130:SF3">
    <property type="entry name" value="HTH-TYPE TRANSCRIPTIONAL REGULATOR RV1931C"/>
    <property type="match status" value="1"/>
</dbReference>
<keyword evidence="5" id="KW-1185">Reference proteome</keyword>
<keyword evidence="2" id="KW-0804">Transcription</keyword>
<feature type="domain" description="HTH araC/xylS-type" evidence="3">
    <location>
        <begin position="221"/>
        <end position="319"/>
    </location>
</feature>
<evidence type="ECO:0000313" key="5">
    <source>
        <dbReference type="Proteomes" id="UP000607559"/>
    </source>
</evidence>
<reference evidence="4" key="1">
    <citation type="journal article" date="2014" name="Int. J. Syst. Evol. Microbiol.">
        <title>Complete genome sequence of Corynebacterium casei LMG S-19264T (=DSM 44701T), isolated from a smear-ripened cheese.</title>
        <authorList>
            <consortium name="US DOE Joint Genome Institute (JGI-PGF)"/>
            <person name="Walter F."/>
            <person name="Albersmeier A."/>
            <person name="Kalinowski J."/>
            <person name="Ruckert C."/>
        </authorList>
    </citation>
    <scope>NUCLEOTIDE SEQUENCE</scope>
    <source>
        <strain evidence="4">CGMCC 1.15448</strain>
    </source>
</reference>
<dbReference type="Gene3D" id="3.40.50.880">
    <property type="match status" value="1"/>
</dbReference>
<evidence type="ECO:0000256" key="2">
    <source>
        <dbReference type="ARBA" id="ARBA00023163"/>
    </source>
</evidence>
<evidence type="ECO:0000259" key="3">
    <source>
        <dbReference type="PROSITE" id="PS01124"/>
    </source>
</evidence>
<dbReference type="InterPro" id="IPR009057">
    <property type="entry name" value="Homeodomain-like_sf"/>
</dbReference>
<dbReference type="GO" id="GO:0003700">
    <property type="term" value="F:DNA-binding transcription factor activity"/>
    <property type="evidence" value="ECO:0007669"/>
    <property type="project" value="InterPro"/>
</dbReference>
<dbReference type="SUPFAM" id="SSF46689">
    <property type="entry name" value="Homeodomain-like"/>
    <property type="match status" value="2"/>
</dbReference>
<dbReference type="GO" id="GO:0043565">
    <property type="term" value="F:sequence-specific DNA binding"/>
    <property type="evidence" value="ECO:0007669"/>
    <property type="project" value="InterPro"/>
</dbReference>
<name>A0A8J2U7V5_9BACT</name>
<dbReference type="AlphaFoldDB" id="A0A8J2U7V5"/>
<dbReference type="PROSITE" id="PS01124">
    <property type="entry name" value="HTH_ARAC_FAMILY_2"/>
    <property type="match status" value="1"/>
</dbReference>
<dbReference type="SMART" id="SM00342">
    <property type="entry name" value="HTH_ARAC"/>
    <property type="match status" value="1"/>
</dbReference>
<dbReference type="InterPro" id="IPR052158">
    <property type="entry name" value="INH-QAR"/>
</dbReference>
<reference evidence="4" key="2">
    <citation type="submission" date="2020-09" db="EMBL/GenBank/DDBJ databases">
        <authorList>
            <person name="Sun Q."/>
            <person name="Zhou Y."/>
        </authorList>
    </citation>
    <scope>NUCLEOTIDE SEQUENCE</scope>
    <source>
        <strain evidence="4">CGMCC 1.15448</strain>
    </source>
</reference>
<dbReference type="InterPro" id="IPR029062">
    <property type="entry name" value="Class_I_gatase-like"/>
</dbReference>
<dbReference type="Gene3D" id="1.10.10.60">
    <property type="entry name" value="Homeodomain-like"/>
    <property type="match status" value="2"/>
</dbReference>
<evidence type="ECO:0000256" key="1">
    <source>
        <dbReference type="ARBA" id="ARBA00023015"/>
    </source>
</evidence>